<feature type="non-terminal residue" evidence="8">
    <location>
        <position position="310"/>
    </location>
</feature>
<keyword evidence="2" id="KW-0472">Membrane</keyword>
<keyword evidence="5" id="KW-0393">Immunoglobulin domain</keyword>
<sequence length="310" mass="34886">KRTLPDPKIQDDSLLHVTRGQDLYVNCTVNVDVSTKYVFDWNTPKKNSNRISTEQFRKQFDGNSVLVTCQLIILNVTDEDAGEYECFIRSIDDIKKITTNITIHESGSYIQWVVYVDGYPKPHLQWYNPNGVEITGNQKYFVNTSATATILKIISLNVRDTGNYTIEAKNDQIIEKLNFTLDVIAKPYSILRHIEPYYPLNETTEFHCEVISNPSPNITWSFQKCPNYPSLENSTIIHLMNIMQSAAYSSNGFESTVKMPIEMSGKITCRACNVLGCDSTTDSILVSDGLGAFGIIGPKEAVTKGDNIEL</sequence>
<dbReference type="PANTHER" id="PTHR11640">
    <property type="entry name" value="NEPHRIN"/>
    <property type="match status" value="1"/>
</dbReference>
<dbReference type="SMART" id="SM00409">
    <property type="entry name" value="IG"/>
    <property type="match status" value="2"/>
</dbReference>
<dbReference type="Pfam" id="PF00047">
    <property type="entry name" value="ig"/>
    <property type="match status" value="1"/>
</dbReference>
<evidence type="ECO:0000256" key="5">
    <source>
        <dbReference type="ARBA" id="ARBA00023319"/>
    </source>
</evidence>
<evidence type="ECO:0000256" key="4">
    <source>
        <dbReference type="ARBA" id="ARBA00023180"/>
    </source>
</evidence>
<proteinExistence type="predicted"/>
<dbReference type="GO" id="GO:0098609">
    <property type="term" value="P:cell-cell adhesion"/>
    <property type="evidence" value="ECO:0007669"/>
    <property type="project" value="TreeGrafter"/>
</dbReference>
<comment type="subcellular location">
    <subcellularLocation>
        <location evidence="1">Membrane</location>
        <topology evidence="1">Single-pass type I membrane protein</topology>
    </subcellularLocation>
</comment>
<dbReference type="InterPro" id="IPR013151">
    <property type="entry name" value="Immunoglobulin_dom"/>
</dbReference>
<dbReference type="InterPro" id="IPR051275">
    <property type="entry name" value="Cell_adhesion_signaling"/>
</dbReference>
<feature type="domain" description="Ig-like" evidence="6">
    <location>
        <begin position="7"/>
        <end position="102"/>
    </location>
</feature>
<dbReference type="AlphaFoldDB" id="A0A6I9VUI7"/>
<evidence type="ECO:0000256" key="3">
    <source>
        <dbReference type="ARBA" id="ARBA00023157"/>
    </source>
</evidence>
<dbReference type="RefSeq" id="XP_011631711.1">
    <property type="nucleotide sequence ID" value="XM_011633409.1"/>
</dbReference>
<dbReference type="GO" id="GO:0005911">
    <property type="term" value="C:cell-cell junction"/>
    <property type="evidence" value="ECO:0007669"/>
    <property type="project" value="TreeGrafter"/>
</dbReference>
<dbReference type="Proteomes" id="UP000504615">
    <property type="component" value="Unplaced"/>
</dbReference>
<dbReference type="KEGG" id="pbar:105423608"/>
<evidence type="ECO:0000256" key="2">
    <source>
        <dbReference type="ARBA" id="ARBA00023136"/>
    </source>
</evidence>
<keyword evidence="3" id="KW-1015">Disulfide bond</keyword>
<dbReference type="InterPro" id="IPR007110">
    <property type="entry name" value="Ig-like_dom"/>
</dbReference>
<reference evidence="8" key="1">
    <citation type="submission" date="2025-08" db="UniProtKB">
        <authorList>
            <consortium name="RefSeq"/>
        </authorList>
    </citation>
    <scope>IDENTIFICATION</scope>
</reference>
<dbReference type="Pfam" id="PF07679">
    <property type="entry name" value="I-set"/>
    <property type="match status" value="1"/>
</dbReference>
<evidence type="ECO:0000313" key="8">
    <source>
        <dbReference type="RefSeq" id="XP_011631711.1"/>
    </source>
</evidence>
<dbReference type="InterPro" id="IPR013098">
    <property type="entry name" value="Ig_I-set"/>
</dbReference>
<dbReference type="GeneID" id="105423608"/>
<dbReference type="InterPro" id="IPR013783">
    <property type="entry name" value="Ig-like_fold"/>
</dbReference>
<accession>A0A6I9VUI7</accession>
<dbReference type="PIRSF" id="PIRSF000615">
    <property type="entry name" value="TyrPK_CSF1-R"/>
    <property type="match status" value="1"/>
</dbReference>
<dbReference type="PANTHER" id="PTHR11640:SF164">
    <property type="entry name" value="MAM DOMAIN-CONTAINING GLYCOSYLPHOSPHATIDYLINOSITOL ANCHOR PROTEIN 1"/>
    <property type="match status" value="1"/>
</dbReference>
<dbReference type="GO" id="GO:0005886">
    <property type="term" value="C:plasma membrane"/>
    <property type="evidence" value="ECO:0007669"/>
    <property type="project" value="TreeGrafter"/>
</dbReference>
<keyword evidence="7" id="KW-1185">Reference proteome</keyword>
<name>A0A6I9VUI7_9HYME</name>
<keyword evidence="4" id="KW-0325">Glycoprotein</keyword>
<feature type="non-terminal residue" evidence="8">
    <location>
        <position position="1"/>
    </location>
</feature>
<dbReference type="SUPFAM" id="SSF48726">
    <property type="entry name" value="Immunoglobulin"/>
    <property type="match status" value="3"/>
</dbReference>
<dbReference type="PROSITE" id="PS50835">
    <property type="entry name" value="IG_LIKE"/>
    <property type="match status" value="2"/>
</dbReference>
<protein>
    <submittedName>
        <fullName evidence="8">Vascular endothelial growth factor receptor 1-like</fullName>
    </submittedName>
</protein>
<feature type="domain" description="Ig-like" evidence="6">
    <location>
        <begin position="187"/>
        <end position="287"/>
    </location>
</feature>
<dbReference type="OrthoDB" id="7613723at2759"/>
<dbReference type="InterPro" id="IPR036179">
    <property type="entry name" value="Ig-like_dom_sf"/>
</dbReference>
<dbReference type="GO" id="GO:0050839">
    <property type="term" value="F:cell adhesion molecule binding"/>
    <property type="evidence" value="ECO:0007669"/>
    <property type="project" value="TreeGrafter"/>
</dbReference>
<organism evidence="7 8">
    <name type="scientific">Pogonomyrmex barbatus</name>
    <name type="common">red harvester ant</name>
    <dbReference type="NCBI Taxonomy" id="144034"/>
    <lineage>
        <taxon>Eukaryota</taxon>
        <taxon>Metazoa</taxon>
        <taxon>Ecdysozoa</taxon>
        <taxon>Arthropoda</taxon>
        <taxon>Hexapoda</taxon>
        <taxon>Insecta</taxon>
        <taxon>Pterygota</taxon>
        <taxon>Neoptera</taxon>
        <taxon>Endopterygota</taxon>
        <taxon>Hymenoptera</taxon>
        <taxon>Apocrita</taxon>
        <taxon>Aculeata</taxon>
        <taxon>Formicoidea</taxon>
        <taxon>Formicidae</taxon>
        <taxon>Myrmicinae</taxon>
        <taxon>Pogonomyrmex</taxon>
    </lineage>
</organism>
<evidence type="ECO:0000259" key="6">
    <source>
        <dbReference type="PROSITE" id="PS50835"/>
    </source>
</evidence>
<gene>
    <name evidence="8" type="primary">LOC105423608</name>
</gene>
<evidence type="ECO:0000313" key="7">
    <source>
        <dbReference type="Proteomes" id="UP000504615"/>
    </source>
</evidence>
<dbReference type="InterPro" id="IPR003599">
    <property type="entry name" value="Ig_sub"/>
</dbReference>
<evidence type="ECO:0000256" key="1">
    <source>
        <dbReference type="ARBA" id="ARBA00004479"/>
    </source>
</evidence>
<dbReference type="Gene3D" id="2.60.40.10">
    <property type="entry name" value="Immunoglobulins"/>
    <property type="match status" value="3"/>
</dbReference>